<dbReference type="Pfam" id="PF25800">
    <property type="entry name" value="FimV_N"/>
    <property type="match status" value="1"/>
</dbReference>
<feature type="signal peptide" evidence="3">
    <location>
        <begin position="1"/>
        <end position="39"/>
    </location>
</feature>
<feature type="region of interest" description="Disordered" evidence="1">
    <location>
        <begin position="861"/>
        <end position="892"/>
    </location>
</feature>
<evidence type="ECO:0000313" key="5">
    <source>
        <dbReference type="EMBL" id="TKA91583.1"/>
    </source>
</evidence>
<feature type="chain" id="PRO_5020557255" evidence="3">
    <location>
        <begin position="40"/>
        <end position="947"/>
    </location>
</feature>
<evidence type="ECO:0000256" key="1">
    <source>
        <dbReference type="SAM" id="MobiDB-lite"/>
    </source>
</evidence>
<keyword evidence="2" id="KW-1133">Transmembrane helix</keyword>
<sequence>MGFMDACKTIKQRIFAMVRKLVLAVAAASALMSSNMVQALGVGEINLRSALNQPLEAEIELLQVRDLSSSEIRPLLASPDDFGKAGIERSFFLTDLTFTPVVRPDGKAVIKVTSTRPVKEPYLNFLMEVRWPSGRVLREFTLLLDPPLYQPTPVTASAPVARSATPATGDIVRPAPGQPASAAAAGSQTPRTAAPRQPAGQASGEWKTNHADTLWEIALKSRPQGASVQQTMLAIQDINPTAFSGNNINNLRANHTLNLPTAEQAAARSHAEAVAEVASQTASWRNRAPASEPTARQLDARERDAAGPAPSQSSNEDSLRLVSGTDEASETNTDSAADGENGGLRDALDRTKEQLDSTEREKDELTDRLADLEGQLDTLQRLLELKDAQLAALQQELSGNGELPDVLPVPAEEGGAETALEESLAPVETLPEEPVESSADMETDAEPAGNGEEASDETDASEEQLAVAPVATPANEQPSGGPGDTAPEQPAPVAPVSEQPRMDSGSPEALLQRFMQNQSLLLGAGAVALLVLLLILMAVARRNARREAELADSFIAQSALAGDNTDAGSEGSDFNVALAGAQTDAADDMDLARDPLVEADALIAYGKLDEAAEALQTAIHEEPERTDLRLKMMEVEALRENPQGYAAQAEALRRMGMDDAAVELMNARYPLMAAGLVTGAALMADDEQAEPAESLSIDDQGGVDDNVALDAEADEFDFTDFGLEEEAAASLADADGTEEVGFDLDFDLDESLEENPDQALDEALTDLAETDSTTQPAVEPAPVEPAEQPVSSAQLDEFELTLDDELQADNLLAEFEAMSLAGADNDSREAAAEPDDSSFALTDDDLAGFEAELQSAMNNDAAQVSGEAGHDEFSTTPNEGSMPAENLDDDDFDFLSDTDECATKLDLARAYIDMGDEEGARDILAEVVEEGTQQQQQDARELMGQLG</sequence>
<comment type="caution">
    <text evidence="5">The sequence shown here is derived from an EMBL/GenBank/DDBJ whole genome shotgun (WGS) entry which is preliminary data.</text>
</comment>
<feature type="compositionally biased region" description="Low complexity" evidence="1">
    <location>
        <begin position="270"/>
        <end position="280"/>
    </location>
</feature>
<gene>
    <name evidence="5" type="ORF">FA869_10830</name>
</gene>
<dbReference type="EMBL" id="SWAV01000003">
    <property type="protein sequence ID" value="TKA91583.1"/>
    <property type="molecule type" value="Genomic_DNA"/>
</dbReference>
<dbReference type="InterPro" id="IPR020012">
    <property type="entry name" value="LysM_FimV"/>
</dbReference>
<keyword evidence="3" id="KW-0732">Signal</keyword>
<evidence type="ECO:0000259" key="4">
    <source>
        <dbReference type="Pfam" id="PF25800"/>
    </source>
</evidence>
<accession>A0A4U0YRB1</accession>
<evidence type="ECO:0000256" key="2">
    <source>
        <dbReference type="SAM" id="Phobius"/>
    </source>
</evidence>
<dbReference type="AlphaFoldDB" id="A0A4U0YRB1"/>
<dbReference type="InterPro" id="IPR038440">
    <property type="entry name" value="FimV_C_sf"/>
</dbReference>
<dbReference type="NCBIfam" id="TIGR03505">
    <property type="entry name" value="FimV_core"/>
    <property type="match status" value="1"/>
</dbReference>
<reference evidence="5 6" key="1">
    <citation type="submission" date="2019-04" db="EMBL/GenBank/DDBJ databases">
        <title>Crypto-aerobic microbial life in anoxic (sulfidic) marine sediments.</title>
        <authorList>
            <person name="Bhattacharya S."/>
            <person name="Roy C."/>
            <person name="Mondal N."/>
            <person name="Sarkar J."/>
            <person name="Mandal S."/>
            <person name="Rameez M.J."/>
            <person name="Ghosh W."/>
        </authorList>
    </citation>
    <scope>NUCLEOTIDE SEQUENCE [LARGE SCALE GENOMIC DNA]</scope>
    <source>
        <strain evidence="5 6">SBBB</strain>
    </source>
</reference>
<evidence type="ECO:0000313" key="6">
    <source>
        <dbReference type="Proteomes" id="UP000305198"/>
    </source>
</evidence>
<feature type="region of interest" description="Disordered" evidence="1">
    <location>
        <begin position="400"/>
        <end position="505"/>
    </location>
</feature>
<organism evidence="5 6">
    <name type="scientific">Halopseudomonas bauzanensis</name>
    <dbReference type="NCBI Taxonomy" id="653930"/>
    <lineage>
        <taxon>Bacteria</taxon>
        <taxon>Pseudomonadati</taxon>
        <taxon>Pseudomonadota</taxon>
        <taxon>Gammaproteobacteria</taxon>
        <taxon>Pseudomonadales</taxon>
        <taxon>Pseudomonadaceae</taxon>
        <taxon>Halopseudomonas</taxon>
    </lineage>
</organism>
<dbReference type="InterPro" id="IPR020011">
    <property type="entry name" value="FimV_C"/>
</dbReference>
<feature type="compositionally biased region" description="Low complexity" evidence="1">
    <location>
        <begin position="411"/>
        <end position="425"/>
    </location>
</feature>
<feature type="transmembrane region" description="Helical" evidence="2">
    <location>
        <begin position="520"/>
        <end position="540"/>
    </location>
</feature>
<feature type="region of interest" description="Disordered" evidence="1">
    <location>
        <begin position="270"/>
        <end position="366"/>
    </location>
</feature>
<dbReference type="Gene3D" id="1.20.58.2200">
    <property type="match status" value="1"/>
</dbReference>
<protein>
    <submittedName>
        <fullName evidence="5">Peptigoglycan-binding protein LysM</fullName>
    </submittedName>
</protein>
<name>A0A4U0YRB1_9GAMM</name>
<feature type="region of interest" description="Disordered" evidence="1">
    <location>
        <begin position="167"/>
        <end position="206"/>
    </location>
</feature>
<keyword evidence="2" id="KW-0812">Transmembrane</keyword>
<feature type="compositionally biased region" description="Basic and acidic residues" evidence="1">
    <location>
        <begin position="346"/>
        <end position="366"/>
    </location>
</feature>
<proteinExistence type="predicted"/>
<keyword evidence="2" id="KW-0472">Membrane</keyword>
<feature type="compositionally biased region" description="Acidic residues" evidence="1">
    <location>
        <begin position="453"/>
        <end position="462"/>
    </location>
</feature>
<evidence type="ECO:0000256" key="3">
    <source>
        <dbReference type="SAM" id="SignalP"/>
    </source>
</evidence>
<dbReference type="Proteomes" id="UP000305198">
    <property type="component" value="Unassembled WGS sequence"/>
</dbReference>
<dbReference type="NCBIfam" id="TIGR03504">
    <property type="entry name" value="FimV_Cterm"/>
    <property type="match status" value="1"/>
</dbReference>
<feature type="compositionally biased region" description="Acidic residues" evidence="1">
    <location>
        <begin position="430"/>
        <end position="445"/>
    </location>
</feature>
<feature type="domain" description="FimV N-terminal" evidence="4">
    <location>
        <begin position="40"/>
        <end position="147"/>
    </location>
</feature>
<feature type="compositionally biased region" description="Low complexity" evidence="1">
    <location>
        <begin position="178"/>
        <end position="188"/>
    </location>
</feature>
<dbReference type="InterPro" id="IPR057840">
    <property type="entry name" value="FimV_N"/>
</dbReference>